<dbReference type="SUPFAM" id="SSF51717">
    <property type="entry name" value="Dihydropteroate synthetase-like"/>
    <property type="match status" value="1"/>
</dbReference>
<evidence type="ECO:0000259" key="1">
    <source>
        <dbReference type="PROSITE" id="PS50972"/>
    </source>
</evidence>
<dbReference type="STRING" id="644282.Deba_1009"/>
<protein>
    <submittedName>
        <fullName evidence="2">Dihydropteroate synthase DHPS</fullName>
    </submittedName>
</protein>
<proteinExistence type="predicted"/>
<evidence type="ECO:0000313" key="3">
    <source>
        <dbReference type="Proteomes" id="UP000009047"/>
    </source>
</evidence>
<name>E1QFP2_DESB2</name>
<dbReference type="InterPro" id="IPR000489">
    <property type="entry name" value="Pterin-binding_dom"/>
</dbReference>
<feature type="domain" description="Pterin-binding" evidence="1">
    <location>
        <begin position="1"/>
        <end position="250"/>
    </location>
</feature>
<accession>E1QFP2</accession>
<gene>
    <name evidence="2" type="ordered locus">Deba_1009</name>
</gene>
<dbReference type="GO" id="GO:0042558">
    <property type="term" value="P:pteridine-containing compound metabolic process"/>
    <property type="evidence" value="ECO:0007669"/>
    <property type="project" value="InterPro"/>
</dbReference>
<sequence length="264" mass="27798">MIIAADNLTTSRPSVRRAVENRDEAFIAALCQKAAAAGAHWLDVNPGYLAPAKRAEVWRFLIETAEKACSLRLILDPPEPETLAVALAFCSRPPVLNMATAQAERLDPVVALAAAHDLPMIAATIDRAVPLGADERLALAAHILGRAQAGGVDPEKLYLDPMVMPLALQDGQTHAKAVLETLRALPYLAAPAPRGFIALSNLTTKSAGADTRFAGGPFLAAAFGAGLHAVMLDALDPALMAMARLCQVFDGQRVFAAAECRPPA</sequence>
<dbReference type="PROSITE" id="PS50972">
    <property type="entry name" value="PTERIN_BINDING"/>
    <property type="match status" value="1"/>
</dbReference>
<dbReference type="Gene3D" id="3.20.20.20">
    <property type="entry name" value="Dihydropteroate synthase-like"/>
    <property type="match status" value="1"/>
</dbReference>
<dbReference type="OrthoDB" id="5416636at2"/>
<dbReference type="EMBL" id="CP002085">
    <property type="protein sequence ID" value="ADK84378.1"/>
    <property type="molecule type" value="Genomic_DNA"/>
</dbReference>
<dbReference type="AlphaFoldDB" id="E1QFP2"/>
<organism evidence="2 3">
    <name type="scientific">Desulfarculus baarsii (strain ATCC 33931 / DSM 2075 / LMG 7858 / VKM B-1802 / 2st14)</name>
    <dbReference type="NCBI Taxonomy" id="644282"/>
    <lineage>
        <taxon>Bacteria</taxon>
        <taxon>Pseudomonadati</taxon>
        <taxon>Thermodesulfobacteriota</taxon>
        <taxon>Desulfarculia</taxon>
        <taxon>Desulfarculales</taxon>
        <taxon>Desulfarculaceae</taxon>
        <taxon>Desulfarculus</taxon>
    </lineage>
</organism>
<keyword evidence="3" id="KW-1185">Reference proteome</keyword>
<dbReference type="KEGG" id="dbr:Deba_1009"/>
<dbReference type="Proteomes" id="UP000009047">
    <property type="component" value="Chromosome"/>
</dbReference>
<evidence type="ECO:0000313" key="2">
    <source>
        <dbReference type="EMBL" id="ADK84378.1"/>
    </source>
</evidence>
<dbReference type="HOGENOM" id="CLU_070996_0_0_7"/>
<reference evidence="2 3" key="1">
    <citation type="journal article" date="2010" name="Stand. Genomic Sci.">
        <title>Complete genome sequence of Desulfarculus baarsii type strain (2st14).</title>
        <authorList>
            <person name="Sun H."/>
            <person name="Spring S."/>
            <person name="Lapidus A."/>
            <person name="Davenport K."/>
            <person name="Del Rio T.G."/>
            <person name="Tice H."/>
            <person name="Nolan M."/>
            <person name="Copeland A."/>
            <person name="Cheng J.F."/>
            <person name="Lucas S."/>
            <person name="Tapia R."/>
            <person name="Goodwin L."/>
            <person name="Pitluck S."/>
            <person name="Ivanova N."/>
            <person name="Pagani I."/>
            <person name="Mavromatis K."/>
            <person name="Ovchinnikova G."/>
            <person name="Pati A."/>
            <person name="Chen A."/>
            <person name="Palaniappan K."/>
            <person name="Hauser L."/>
            <person name="Chang Y.J."/>
            <person name="Jeffries C.D."/>
            <person name="Detter J.C."/>
            <person name="Han C."/>
            <person name="Rohde M."/>
            <person name="Brambilla E."/>
            <person name="Goker M."/>
            <person name="Woyke T."/>
            <person name="Bristow J."/>
            <person name="Eisen J.A."/>
            <person name="Markowitz V."/>
            <person name="Hugenholtz P."/>
            <person name="Kyrpides N.C."/>
            <person name="Klenk H.P."/>
            <person name="Land M."/>
        </authorList>
    </citation>
    <scope>NUCLEOTIDE SEQUENCE [LARGE SCALE GENOMIC DNA]</scope>
    <source>
        <strain evidence="3">ATCC 33931 / DSM 2075 / LMG 7858 / VKM B-1802 / 2st14</strain>
    </source>
</reference>
<dbReference type="eggNOG" id="COG1410">
    <property type="taxonomic scope" value="Bacteria"/>
</dbReference>
<dbReference type="InterPro" id="IPR011005">
    <property type="entry name" value="Dihydropteroate_synth-like_sf"/>
</dbReference>
<dbReference type="RefSeq" id="WP_013257832.1">
    <property type="nucleotide sequence ID" value="NC_014365.1"/>
</dbReference>